<dbReference type="RefSeq" id="XP_007768969.1">
    <property type="nucleotide sequence ID" value="XM_007770779.1"/>
</dbReference>
<accession>A0A5M3MMR9</accession>
<evidence type="ECO:0008006" key="3">
    <source>
        <dbReference type="Google" id="ProtNLM"/>
    </source>
</evidence>
<dbReference type="KEGG" id="cput:CONPUDRAFT_31816"/>
<proteinExistence type="predicted"/>
<comment type="caution">
    <text evidence="1">The sequence shown here is derived from an EMBL/GenBank/DDBJ whole genome shotgun (WGS) entry which is preliminary data.</text>
</comment>
<sequence>TQCLCGEPTQTRAHFLESCPLYETHRNLLRIKERSSEIVLCDVLGTENGIAALIKFLKVSDAFKK</sequence>
<dbReference type="GeneID" id="19206716"/>
<feature type="non-terminal residue" evidence="1">
    <location>
        <position position="65"/>
    </location>
</feature>
<dbReference type="OrthoDB" id="3229437at2759"/>
<dbReference type="EMBL" id="JH711579">
    <property type="protein sequence ID" value="EIW80336.1"/>
    <property type="molecule type" value="Genomic_DNA"/>
</dbReference>
<name>A0A5M3MMR9_CONPW</name>
<feature type="non-terminal residue" evidence="1">
    <location>
        <position position="1"/>
    </location>
</feature>
<organism evidence="1 2">
    <name type="scientific">Coniophora puteana (strain RWD-64-598)</name>
    <name type="common">Brown rot fungus</name>
    <dbReference type="NCBI Taxonomy" id="741705"/>
    <lineage>
        <taxon>Eukaryota</taxon>
        <taxon>Fungi</taxon>
        <taxon>Dikarya</taxon>
        <taxon>Basidiomycota</taxon>
        <taxon>Agaricomycotina</taxon>
        <taxon>Agaricomycetes</taxon>
        <taxon>Agaricomycetidae</taxon>
        <taxon>Boletales</taxon>
        <taxon>Coniophorineae</taxon>
        <taxon>Coniophoraceae</taxon>
        <taxon>Coniophora</taxon>
    </lineage>
</organism>
<gene>
    <name evidence="1" type="ORF">CONPUDRAFT_31816</name>
</gene>
<dbReference type="OMA" id="EHGFACS"/>
<evidence type="ECO:0000313" key="1">
    <source>
        <dbReference type="EMBL" id="EIW80336.1"/>
    </source>
</evidence>
<protein>
    <recommendedName>
        <fullName evidence="3">Reverse transcriptase zinc-binding domain-containing protein</fullName>
    </recommendedName>
</protein>
<dbReference type="Proteomes" id="UP000053558">
    <property type="component" value="Unassembled WGS sequence"/>
</dbReference>
<dbReference type="AlphaFoldDB" id="A0A5M3MMR9"/>
<reference evidence="2" key="1">
    <citation type="journal article" date="2012" name="Science">
        <title>The Paleozoic origin of enzymatic lignin decomposition reconstructed from 31 fungal genomes.</title>
        <authorList>
            <person name="Floudas D."/>
            <person name="Binder M."/>
            <person name="Riley R."/>
            <person name="Barry K."/>
            <person name="Blanchette R.A."/>
            <person name="Henrissat B."/>
            <person name="Martinez A.T."/>
            <person name="Otillar R."/>
            <person name="Spatafora J.W."/>
            <person name="Yadav J.S."/>
            <person name="Aerts A."/>
            <person name="Benoit I."/>
            <person name="Boyd A."/>
            <person name="Carlson A."/>
            <person name="Copeland A."/>
            <person name="Coutinho P.M."/>
            <person name="de Vries R.P."/>
            <person name="Ferreira P."/>
            <person name="Findley K."/>
            <person name="Foster B."/>
            <person name="Gaskell J."/>
            <person name="Glotzer D."/>
            <person name="Gorecki P."/>
            <person name="Heitman J."/>
            <person name="Hesse C."/>
            <person name="Hori C."/>
            <person name="Igarashi K."/>
            <person name="Jurgens J.A."/>
            <person name="Kallen N."/>
            <person name="Kersten P."/>
            <person name="Kohler A."/>
            <person name="Kuees U."/>
            <person name="Kumar T.K.A."/>
            <person name="Kuo A."/>
            <person name="LaButti K."/>
            <person name="Larrondo L.F."/>
            <person name="Lindquist E."/>
            <person name="Ling A."/>
            <person name="Lombard V."/>
            <person name="Lucas S."/>
            <person name="Lundell T."/>
            <person name="Martin R."/>
            <person name="McLaughlin D.J."/>
            <person name="Morgenstern I."/>
            <person name="Morin E."/>
            <person name="Murat C."/>
            <person name="Nagy L.G."/>
            <person name="Nolan M."/>
            <person name="Ohm R.A."/>
            <person name="Patyshakuliyeva A."/>
            <person name="Rokas A."/>
            <person name="Ruiz-Duenas F.J."/>
            <person name="Sabat G."/>
            <person name="Salamov A."/>
            <person name="Samejima M."/>
            <person name="Schmutz J."/>
            <person name="Slot J.C."/>
            <person name="St John F."/>
            <person name="Stenlid J."/>
            <person name="Sun H."/>
            <person name="Sun S."/>
            <person name="Syed K."/>
            <person name="Tsang A."/>
            <person name="Wiebenga A."/>
            <person name="Young D."/>
            <person name="Pisabarro A."/>
            <person name="Eastwood D.C."/>
            <person name="Martin F."/>
            <person name="Cullen D."/>
            <person name="Grigoriev I.V."/>
            <person name="Hibbett D.S."/>
        </authorList>
    </citation>
    <scope>NUCLEOTIDE SEQUENCE [LARGE SCALE GENOMIC DNA]</scope>
    <source>
        <strain evidence="2">RWD-64-598 SS2</strain>
    </source>
</reference>
<evidence type="ECO:0000313" key="2">
    <source>
        <dbReference type="Proteomes" id="UP000053558"/>
    </source>
</evidence>
<keyword evidence="2" id="KW-1185">Reference proteome</keyword>